<name>A0A9D1XZW0_9FIRM</name>
<reference evidence="1" key="2">
    <citation type="submission" date="2021-04" db="EMBL/GenBank/DDBJ databases">
        <authorList>
            <person name="Gilroy R."/>
        </authorList>
    </citation>
    <scope>NUCLEOTIDE SEQUENCE</scope>
    <source>
        <strain evidence="1">ChiHecec2B26-7398</strain>
    </source>
</reference>
<reference evidence="1" key="1">
    <citation type="journal article" date="2021" name="PeerJ">
        <title>Extensive microbial diversity within the chicken gut microbiome revealed by metagenomics and culture.</title>
        <authorList>
            <person name="Gilroy R."/>
            <person name="Ravi A."/>
            <person name="Getino M."/>
            <person name="Pursley I."/>
            <person name="Horton D.L."/>
            <person name="Alikhan N.F."/>
            <person name="Baker D."/>
            <person name="Gharbi K."/>
            <person name="Hall N."/>
            <person name="Watson M."/>
            <person name="Adriaenssens E.M."/>
            <person name="Foster-Nyarko E."/>
            <person name="Jarju S."/>
            <person name="Secka A."/>
            <person name="Antonio M."/>
            <person name="Oren A."/>
            <person name="Chaudhuri R.R."/>
            <person name="La Ragione R."/>
            <person name="Hildebrand F."/>
            <person name="Pallen M.J."/>
        </authorList>
    </citation>
    <scope>NUCLEOTIDE SEQUENCE</scope>
    <source>
        <strain evidence="1">ChiHecec2B26-7398</strain>
    </source>
</reference>
<dbReference type="InterPro" id="IPR000836">
    <property type="entry name" value="PRTase_dom"/>
</dbReference>
<organism evidence="1 2">
    <name type="scientific">Candidatus Gemmiger excrementipullorum</name>
    <dbReference type="NCBI Taxonomy" id="2838610"/>
    <lineage>
        <taxon>Bacteria</taxon>
        <taxon>Bacillati</taxon>
        <taxon>Bacillota</taxon>
        <taxon>Clostridia</taxon>
        <taxon>Eubacteriales</taxon>
        <taxon>Gemmiger</taxon>
    </lineage>
</organism>
<comment type="caution">
    <text evidence="1">The sequence shown here is derived from an EMBL/GenBank/DDBJ whole genome shotgun (WGS) entry which is preliminary data.</text>
</comment>
<proteinExistence type="predicted"/>
<evidence type="ECO:0000313" key="2">
    <source>
        <dbReference type="Proteomes" id="UP000886751"/>
    </source>
</evidence>
<dbReference type="EMBL" id="DXEI01000051">
    <property type="protein sequence ID" value="HIX94422.1"/>
    <property type="molecule type" value="Genomic_DNA"/>
</dbReference>
<accession>A0A9D1XZW0</accession>
<dbReference type="AlphaFoldDB" id="A0A9D1XZW0"/>
<protein>
    <submittedName>
        <fullName evidence="1">Phosphoribosyltransferase</fullName>
    </submittedName>
</protein>
<dbReference type="GO" id="GO:0016757">
    <property type="term" value="F:glycosyltransferase activity"/>
    <property type="evidence" value="ECO:0007669"/>
    <property type="project" value="UniProtKB-KW"/>
</dbReference>
<dbReference type="SUPFAM" id="SSF53271">
    <property type="entry name" value="PRTase-like"/>
    <property type="match status" value="1"/>
</dbReference>
<gene>
    <name evidence="1" type="ORF">H9846_03085</name>
</gene>
<keyword evidence="1" id="KW-0808">Transferase</keyword>
<keyword evidence="1" id="KW-0328">Glycosyltransferase</keyword>
<dbReference type="CDD" id="cd06223">
    <property type="entry name" value="PRTases_typeI"/>
    <property type="match status" value="1"/>
</dbReference>
<dbReference type="Proteomes" id="UP000886751">
    <property type="component" value="Unassembled WGS sequence"/>
</dbReference>
<dbReference type="Gene3D" id="3.40.50.2020">
    <property type="match status" value="1"/>
</dbReference>
<sequence>MPMHLVKLPTGKSNLALRVSQGHFATSHSHINYYIDVTLTKSRLSEARAAAAELVKTYTHNTIVDTILCLDGTEVIGACMASELTKAGYTNMNAHQTIYVLTPEHTVGSQLIFRENTAPMIAGKHVLVLAASVTTGYTVQGAVEAIRYYDGNPVGIAALFATQKECAGFPITSIFDPNDLPGYASFDAHACPWCQAGQKIDALVNSFGYSTL</sequence>
<dbReference type="InterPro" id="IPR029057">
    <property type="entry name" value="PRTase-like"/>
</dbReference>
<evidence type="ECO:0000313" key="1">
    <source>
        <dbReference type="EMBL" id="HIX94422.1"/>
    </source>
</evidence>